<evidence type="ECO:0000313" key="9">
    <source>
        <dbReference type="EMBL" id="AEO35400.1"/>
    </source>
</evidence>
<evidence type="ECO:0000256" key="2">
    <source>
        <dbReference type="ARBA" id="ARBA00022801"/>
    </source>
</evidence>
<dbReference type="Pfam" id="PF13688">
    <property type="entry name" value="Reprolysin_5"/>
    <property type="match status" value="1"/>
</dbReference>
<keyword evidence="7" id="KW-0732">Signal</keyword>
<evidence type="ECO:0000256" key="5">
    <source>
        <dbReference type="PROSITE-ProRule" id="PRU00276"/>
    </source>
</evidence>
<sequence length="530" mass="59923">MKAAAYFVILLELLAMELQAGFLIYPRILESRSDDGTLLLHINEGLILRLQKSLILADDLFISTKAIDIDTFILYGRQLEYNLYHNQHHQSAVFIEILEHGVEVRGMLTNQLRINPVIDAQRSQNRTPLHEVVNVRERTDSSGKSDEMTTSLQSNDYTSPTYDDGEEDESAEAQECGSDVSSETDGNTRTPERGSTNETFTVETCFVTSQNYTNAFKSLSDLIMYLATMLNAVGLRFLDMTEPMITFQLNHVMTSLNDEVLSWKNSQVDINATLENMKSLAMTGVFNRCDIAVLMTNEDLVYFEDEEIGSDADGVAFTGGVCGEEKVAAVEDTPHTYNGVHRLAHEVAHILGASHDNASALETFPGYPGSESCPWLHGYLMSYCEGRRNRYTLSNCSRNQVRFIYRTLGKECTDVSEEACYTSDFYPGMNITRREFCKLMHLGEPTAKPEHKRSSRHEQCRIKCCWKDEDFGGVCQVHYMSEGLKCGPSKTCKRGVCARHQWNKSIRRSALTQHTNLIPSNKAFQHYFLQ</sequence>
<feature type="binding site" evidence="5">
    <location>
        <position position="349"/>
    </location>
    <ligand>
        <name>Zn(2+)</name>
        <dbReference type="ChEBI" id="CHEBI:29105"/>
        <note>catalytic</note>
    </ligand>
</feature>
<proteinExistence type="evidence at transcript level"/>
<dbReference type="InterPro" id="IPR001590">
    <property type="entry name" value="Peptidase_M12B"/>
</dbReference>
<reference evidence="9" key="1">
    <citation type="journal article" date="2011" name="PLoS ONE">
        <title>A deep insight into the sialotranscriptome of the gulf coast tick, Amblyomma maculatum.</title>
        <authorList>
            <person name="Karim S."/>
            <person name="Singh P."/>
            <person name="Ribeiro J.M."/>
        </authorList>
    </citation>
    <scope>NUCLEOTIDE SEQUENCE</scope>
    <source>
        <tissue evidence="9">Salivary gland</tissue>
    </source>
</reference>
<dbReference type="InterPro" id="IPR024079">
    <property type="entry name" value="MetalloPept_cat_dom_sf"/>
</dbReference>
<dbReference type="PANTHER" id="PTHR11905">
    <property type="entry name" value="ADAM A DISINTEGRIN AND METALLOPROTEASE DOMAIN"/>
    <property type="match status" value="1"/>
</dbReference>
<dbReference type="GO" id="GO:0006509">
    <property type="term" value="P:membrane protein ectodomain proteolysis"/>
    <property type="evidence" value="ECO:0007669"/>
    <property type="project" value="TreeGrafter"/>
</dbReference>
<dbReference type="AlphaFoldDB" id="G3MPI2"/>
<evidence type="ECO:0000256" key="6">
    <source>
        <dbReference type="SAM" id="MobiDB-lite"/>
    </source>
</evidence>
<evidence type="ECO:0000256" key="7">
    <source>
        <dbReference type="SAM" id="SignalP"/>
    </source>
</evidence>
<comment type="caution">
    <text evidence="5">Lacks conserved residue(s) required for the propagation of feature annotation.</text>
</comment>
<keyword evidence="4" id="KW-0482">Metalloprotease</keyword>
<evidence type="ECO:0000256" key="3">
    <source>
        <dbReference type="ARBA" id="ARBA00022833"/>
    </source>
</evidence>
<dbReference type="SUPFAM" id="SSF55486">
    <property type="entry name" value="Metalloproteases ('zincins'), catalytic domain"/>
    <property type="match status" value="1"/>
</dbReference>
<feature type="signal peptide" evidence="7">
    <location>
        <begin position="1"/>
        <end position="20"/>
    </location>
</feature>
<feature type="domain" description="Peptidase M12B" evidence="8">
    <location>
        <begin position="200"/>
        <end position="417"/>
    </location>
</feature>
<feature type="binding site" evidence="5">
    <location>
        <position position="345"/>
    </location>
    <ligand>
        <name>Zn(2+)</name>
        <dbReference type="ChEBI" id="CHEBI:29105"/>
        <note>catalytic</note>
    </ligand>
</feature>
<feature type="binding site" evidence="5">
    <location>
        <position position="355"/>
    </location>
    <ligand>
        <name>Zn(2+)</name>
        <dbReference type="ChEBI" id="CHEBI:29105"/>
        <note>catalytic</note>
    </ligand>
</feature>
<evidence type="ECO:0000259" key="8">
    <source>
        <dbReference type="PROSITE" id="PS50215"/>
    </source>
</evidence>
<name>G3MPI2_AMBMU</name>
<dbReference type="GO" id="GO:0004222">
    <property type="term" value="F:metalloendopeptidase activity"/>
    <property type="evidence" value="ECO:0007669"/>
    <property type="project" value="InterPro"/>
</dbReference>
<feature type="compositionally biased region" description="Basic and acidic residues" evidence="6">
    <location>
        <begin position="133"/>
        <end position="147"/>
    </location>
</feature>
<dbReference type="Gene3D" id="3.40.390.10">
    <property type="entry name" value="Collagenase (Catalytic Domain)"/>
    <property type="match status" value="1"/>
</dbReference>
<keyword evidence="3 5" id="KW-0862">Zinc</keyword>
<feature type="compositionally biased region" description="Polar residues" evidence="6">
    <location>
        <begin position="179"/>
        <end position="196"/>
    </location>
</feature>
<dbReference type="EMBL" id="JO843783">
    <property type="protein sequence ID" value="AEO35400.1"/>
    <property type="molecule type" value="mRNA"/>
</dbReference>
<feature type="chain" id="PRO_5003447234" description="Peptidase M12B domain-containing protein" evidence="7">
    <location>
        <begin position="21"/>
        <end position="530"/>
    </location>
</feature>
<dbReference type="PROSITE" id="PS50215">
    <property type="entry name" value="ADAM_MEPRO"/>
    <property type="match status" value="1"/>
</dbReference>
<keyword evidence="5" id="KW-0479">Metal-binding</keyword>
<feature type="compositionally biased region" description="Acidic residues" evidence="6">
    <location>
        <begin position="163"/>
        <end position="172"/>
    </location>
</feature>
<organism evidence="9">
    <name type="scientific">Amblyomma maculatum</name>
    <name type="common">Gulf Coast tick</name>
    <dbReference type="NCBI Taxonomy" id="34609"/>
    <lineage>
        <taxon>Eukaryota</taxon>
        <taxon>Metazoa</taxon>
        <taxon>Ecdysozoa</taxon>
        <taxon>Arthropoda</taxon>
        <taxon>Chelicerata</taxon>
        <taxon>Arachnida</taxon>
        <taxon>Acari</taxon>
        <taxon>Parasitiformes</taxon>
        <taxon>Ixodida</taxon>
        <taxon>Ixodoidea</taxon>
        <taxon>Ixodidae</taxon>
        <taxon>Amblyomminae</taxon>
        <taxon>Amblyomma</taxon>
    </lineage>
</organism>
<feature type="active site" evidence="5">
    <location>
        <position position="346"/>
    </location>
</feature>
<protein>
    <recommendedName>
        <fullName evidence="8">Peptidase M12B domain-containing protein</fullName>
    </recommendedName>
</protein>
<evidence type="ECO:0000256" key="1">
    <source>
        <dbReference type="ARBA" id="ARBA00022670"/>
    </source>
</evidence>
<dbReference type="PANTHER" id="PTHR11905:SF159">
    <property type="entry name" value="ADAM METALLOPROTEASE"/>
    <property type="match status" value="1"/>
</dbReference>
<evidence type="ECO:0000256" key="4">
    <source>
        <dbReference type="ARBA" id="ARBA00023049"/>
    </source>
</evidence>
<keyword evidence="2" id="KW-0378">Hydrolase</keyword>
<keyword evidence="1" id="KW-0645">Protease</keyword>
<accession>G3MPI2</accession>
<feature type="region of interest" description="Disordered" evidence="6">
    <location>
        <begin position="125"/>
        <end position="196"/>
    </location>
</feature>
<dbReference type="GO" id="GO:0046872">
    <property type="term" value="F:metal ion binding"/>
    <property type="evidence" value="ECO:0007669"/>
    <property type="project" value="UniProtKB-KW"/>
</dbReference>
<feature type="compositionally biased region" description="Polar residues" evidence="6">
    <location>
        <begin position="148"/>
        <end position="161"/>
    </location>
</feature>